<dbReference type="RefSeq" id="WP_146533464.1">
    <property type="nucleotide sequence ID" value="NZ_SJPX01000002.1"/>
</dbReference>
<accession>A0A5C6F584</accession>
<comment type="caution">
    <text evidence="3">The sequence shown here is derived from an EMBL/GenBank/DDBJ whole genome shotgun (WGS) entry which is preliminary data.</text>
</comment>
<evidence type="ECO:0000256" key="1">
    <source>
        <dbReference type="SAM" id="SignalP"/>
    </source>
</evidence>
<dbReference type="InterPro" id="IPR013766">
    <property type="entry name" value="Thioredoxin_domain"/>
</dbReference>
<proteinExistence type="predicted"/>
<dbReference type="PANTHER" id="PTHR42852:SF17">
    <property type="entry name" value="THIOREDOXIN-LIKE PROTEIN HI_1115"/>
    <property type="match status" value="1"/>
</dbReference>
<reference evidence="3 4" key="1">
    <citation type="submission" date="2019-02" db="EMBL/GenBank/DDBJ databases">
        <title>Deep-cultivation of Planctomycetes and their phenomic and genomic characterization uncovers novel biology.</title>
        <authorList>
            <person name="Wiegand S."/>
            <person name="Jogler M."/>
            <person name="Boedeker C."/>
            <person name="Pinto D."/>
            <person name="Vollmers J."/>
            <person name="Rivas-Marin E."/>
            <person name="Kohn T."/>
            <person name="Peeters S.H."/>
            <person name="Heuer A."/>
            <person name="Rast P."/>
            <person name="Oberbeckmann S."/>
            <person name="Bunk B."/>
            <person name="Jeske O."/>
            <person name="Meyerdierks A."/>
            <person name="Storesund J.E."/>
            <person name="Kallscheuer N."/>
            <person name="Luecker S."/>
            <person name="Lage O.M."/>
            <person name="Pohl T."/>
            <person name="Merkel B.J."/>
            <person name="Hornburger P."/>
            <person name="Mueller R.-W."/>
            <person name="Bruemmer F."/>
            <person name="Labrenz M."/>
            <person name="Spormann A.M."/>
            <person name="Op Den Camp H."/>
            <person name="Overmann J."/>
            <person name="Amann R."/>
            <person name="Jetten M.S.M."/>
            <person name="Mascher T."/>
            <person name="Medema M.H."/>
            <person name="Devos D.P."/>
            <person name="Kaster A.-K."/>
            <person name="Ovreas L."/>
            <person name="Rohde M."/>
            <person name="Galperin M.Y."/>
            <person name="Jogler C."/>
        </authorList>
    </citation>
    <scope>NUCLEOTIDE SEQUENCE [LARGE SCALE GENOMIC DNA]</scope>
    <source>
        <strain evidence="3 4">Poly59</strain>
    </source>
</reference>
<dbReference type="SUPFAM" id="SSF52833">
    <property type="entry name" value="Thioredoxin-like"/>
    <property type="match status" value="1"/>
</dbReference>
<dbReference type="InterPro" id="IPR019207">
    <property type="entry name" value="DUF2092"/>
</dbReference>
<dbReference type="OrthoDB" id="261881at2"/>
<keyword evidence="4" id="KW-1185">Reference proteome</keyword>
<dbReference type="CDD" id="cd02966">
    <property type="entry name" value="TlpA_like_family"/>
    <property type="match status" value="1"/>
</dbReference>
<evidence type="ECO:0000259" key="2">
    <source>
        <dbReference type="PROSITE" id="PS51352"/>
    </source>
</evidence>
<protein>
    <submittedName>
        <fullName evidence="3">Thiol-disulfide oxidoreductase ResA</fullName>
    </submittedName>
</protein>
<feature type="signal peptide" evidence="1">
    <location>
        <begin position="1"/>
        <end position="21"/>
    </location>
</feature>
<dbReference type="InterPro" id="IPR036249">
    <property type="entry name" value="Thioredoxin-like_sf"/>
</dbReference>
<evidence type="ECO:0000313" key="4">
    <source>
        <dbReference type="Proteomes" id="UP000317977"/>
    </source>
</evidence>
<dbReference type="AlphaFoldDB" id="A0A5C6F584"/>
<sequence precursor="true">MLKRHFHLSACLVFASVFVTGATGQEKSPAAAKVDAAATDTPDADTDLDSAEVEINQDLRAILEPLFNSISKADVSRATVEMLSDSVLSGQVVESETSTFQIASTSPNKFTIYLKQPEHRTRLYCDGKQFVAAMAPDAYFRLPEVVKIQDAVTNLPVPMGPYPEPLLALTMAGADPTITMIAGMKSIDLVDRLPFREKVPAVHIRGEQADGVKWDLWVTDEDSPRPLRMLIDMTPMLVASDQVHVPEGFSFQVRYDFLTWRVTGEVDESLFTFEPAKEATEYKSLDDYFQSIAGVTGEHPLLGKPAPKFTTETADGKKFDSKTLDGRVVVLDFWASWCTPCLAAMPVIKKVADNFADQGVIFVAVNTGETREDVQDFLDQRKLKLNVLLDPDGKIADGFSIDAIPQTIVIGKNGLVESVHVGFDGKEVLEQRLTDELEVLAIGGQIASATKPDADETE</sequence>
<dbReference type="EMBL" id="SJPX01000002">
    <property type="protein sequence ID" value="TWU55236.1"/>
    <property type="molecule type" value="Genomic_DNA"/>
</dbReference>
<dbReference type="GO" id="GO:0016491">
    <property type="term" value="F:oxidoreductase activity"/>
    <property type="evidence" value="ECO:0007669"/>
    <property type="project" value="InterPro"/>
</dbReference>
<name>A0A5C6F584_9BACT</name>
<organism evidence="3 4">
    <name type="scientific">Rubripirellula reticaptiva</name>
    <dbReference type="NCBI Taxonomy" id="2528013"/>
    <lineage>
        <taxon>Bacteria</taxon>
        <taxon>Pseudomonadati</taxon>
        <taxon>Planctomycetota</taxon>
        <taxon>Planctomycetia</taxon>
        <taxon>Pirellulales</taxon>
        <taxon>Pirellulaceae</taxon>
        <taxon>Rubripirellula</taxon>
    </lineage>
</organism>
<feature type="chain" id="PRO_5022802652" evidence="1">
    <location>
        <begin position="22"/>
        <end position="458"/>
    </location>
</feature>
<dbReference type="PROSITE" id="PS51352">
    <property type="entry name" value="THIOREDOXIN_2"/>
    <property type="match status" value="1"/>
</dbReference>
<dbReference type="Pfam" id="PF09865">
    <property type="entry name" value="DUF2092"/>
    <property type="match status" value="1"/>
</dbReference>
<keyword evidence="1" id="KW-0732">Signal</keyword>
<dbReference type="Pfam" id="PF00578">
    <property type="entry name" value="AhpC-TSA"/>
    <property type="match status" value="1"/>
</dbReference>
<feature type="domain" description="Thioredoxin" evidence="2">
    <location>
        <begin position="300"/>
        <end position="438"/>
    </location>
</feature>
<dbReference type="PANTHER" id="PTHR42852">
    <property type="entry name" value="THIOL:DISULFIDE INTERCHANGE PROTEIN DSBE"/>
    <property type="match status" value="1"/>
</dbReference>
<evidence type="ECO:0000313" key="3">
    <source>
        <dbReference type="EMBL" id="TWU55236.1"/>
    </source>
</evidence>
<dbReference type="GO" id="GO:0016209">
    <property type="term" value="F:antioxidant activity"/>
    <property type="evidence" value="ECO:0007669"/>
    <property type="project" value="InterPro"/>
</dbReference>
<gene>
    <name evidence="3" type="primary">resA_1</name>
    <name evidence="3" type="ORF">Poly59_15330</name>
</gene>
<dbReference type="Gene3D" id="3.40.30.10">
    <property type="entry name" value="Glutaredoxin"/>
    <property type="match status" value="1"/>
</dbReference>
<dbReference type="InterPro" id="IPR000866">
    <property type="entry name" value="AhpC/TSA"/>
</dbReference>
<dbReference type="InterPro" id="IPR050553">
    <property type="entry name" value="Thioredoxin_ResA/DsbE_sf"/>
</dbReference>
<dbReference type="Proteomes" id="UP000317977">
    <property type="component" value="Unassembled WGS sequence"/>
</dbReference>